<sequence>MRARLARLIVARSAFFPADSKRSKCLSGQIARRRAVAVRPCGRNGLTSITKNGQRQTAAFNLAIANELKKGYDVRVPVCQSSLYALAKVNKTGYEIHHRTKSLRVGMFRRLANEFARFLTGRDVSGGNKLNPSMKLLLAVGAGVSAPKGSRVAKVTLPLLREIEDVLRRQRIEYRIVIITEAFTSQRCPVPDCIDSEGRRTTPAKLESGSTIRNLLYCATCDVVYNRDGAAAANIAAKPTASS</sequence>
<name>A0A511KKC0_RHOTO</name>
<evidence type="ECO:0000259" key="2">
    <source>
        <dbReference type="Pfam" id="PF07282"/>
    </source>
</evidence>
<dbReference type="Pfam" id="PF07282">
    <property type="entry name" value="Cas12f1-like_TNB"/>
    <property type="match status" value="1"/>
</dbReference>
<dbReference type="InterPro" id="IPR010095">
    <property type="entry name" value="Cas12f1-like_TNB"/>
</dbReference>
<dbReference type="OrthoDB" id="10675032at2759"/>
<gene>
    <name evidence="3" type="ORF">Rt10032_c12g4838</name>
</gene>
<dbReference type="EMBL" id="BJWK01000012">
    <property type="protein sequence ID" value="GEM10821.1"/>
    <property type="molecule type" value="Genomic_DNA"/>
</dbReference>
<accession>A0A511KKC0</accession>
<feature type="domain" description="Cas12f1-like TNB" evidence="2">
    <location>
        <begin position="175"/>
        <end position="235"/>
    </location>
</feature>
<dbReference type="AlphaFoldDB" id="A0A511KKC0"/>
<keyword evidence="1" id="KW-0238">DNA-binding</keyword>
<reference evidence="3 4" key="1">
    <citation type="submission" date="2019-07" db="EMBL/GenBank/DDBJ databases">
        <title>Rhodotorula toruloides NBRC10032 genome sequencing.</title>
        <authorList>
            <person name="Shida Y."/>
            <person name="Takaku H."/>
            <person name="Ogasawara W."/>
            <person name="Mori K."/>
        </authorList>
    </citation>
    <scope>NUCLEOTIDE SEQUENCE [LARGE SCALE GENOMIC DNA]</scope>
    <source>
        <strain evidence="3 4">NBRC10032</strain>
    </source>
</reference>
<comment type="caution">
    <text evidence="3">The sequence shown here is derived from an EMBL/GenBank/DDBJ whole genome shotgun (WGS) entry which is preliminary data.</text>
</comment>
<evidence type="ECO:0000256" key="1">
    <source>
        <dbReference type="ARBA" id="ARBA00023125"/>
    </source>
</evidence>
<dbReference type="GO" id="GO:0003677">
    <property type="term" value="F:DNA binding"/>
    <property type="evidence" value="ECO:0007669"/>
    <property type="project" value="UniProtKB-KW"/>
</dbReference>
<protein>
    <recommendedName>
        <fullName evidence="2">Cas12f1-like TNB domain-containing protein</fullName>
    </recommendedName>
</protein>
<proteinExistence type="predicted"/>
<evidence type="ECO:0000313" key="4">
    <source>
        <dbReference type="Proteomes" id="UP000321518"/>
    </source>
</evidence>
<dbReference type="Proteomes" id="UP000321518">
    <property type="component" value="Unassembled WGS sequence"/>
</dbReference>
<organism evidence="3 4">
    <name type="scientific">Rhodotorula toruloides</name>
    <name type="common">Yeast</name>
    <name type="synonym">Rhodosporidium toruloides</name>
    <dbReference type="NCBI Taxonomy" id="5286"/>
    <lineage>
        <taxon>Eukaryota</taxon>
        <taxon>Fungi</taxon>
        <taxon>Dikarya</taxon>
        <taxon>Basidiomycota</taxon>
        <taxon>Pucciniomycotina</taxon>
        <taxon>Microbotryomycetes</taxon>
        <taxon>Sporidiobolales</taxon>
        <taxon>Sporidiobolaceae</taxon>
        <taxon>Rhodotorula</taxon>
    </lineage>
</organism>
<evidence type="ECO:0000313" key="3">
    <source>
        <dbReference type="EMBL" id="GEM10821.1"/>
    </source>
</evidence>